<protein>
    <submittedName>
        <fullName evidence="1">Orf protein</fullName>
    </submittedName>
</protein>
<accession>E9PA89</accession>
<proteinExistence type="predicted"/>
<dbReference type="EMBL" id="X90564">
    <property type="protein sequence ID" value="CAA62159.1"/>
    <property type="molecule type" value="Genomic_DNA"/>
</dbReference>
<gene>
    <name evidence="1" type="primary">orf</name>
</gene>
<dbReference type="AlphaFoldDB" id="E9PA89"/>
<evidence type="ECO:0000313" key="1">
    <source>
        <dbReference type="EMBL" id="CAA62159.1"/>
    </source>
</evidence>
<reference evidence="1" key="1">
    <citation type="submission" date="1995-08" db="EMBL/GenBank/DDBJ databases">
        <title>A 7.8kb fragment from chromosome XII of Saccharomyces cerevisiae does not harbour PKC2.</title>
        <authorList>
            <person name="Saville S.P."/>
            <person name="Atkinson S."/>
            <person name="Jamieson L."/>
            <person name="Pocklington M.J."/>
            <person name="Orr E."/>
        </authorList>
    </citation>
    <scope>NUCLEOTIDE SEQUENCE</scope>
    <source>
        <strain evidence="1">S288C</strain>
    </source>
</reference>
<sequence>MLGRLSRNPILSPSFNGEPFSRTQFNFPSWIDSNEMSLIPYPYTSNPTGASKLASLLQTPNRRCGVSFTCLCIFSYMPLCTSSTESSAFSLLLTPSANFLFPPRITSTSQYVIPSLIHTSLLAVLQPY</sequence>
<reference evidence="1" key="2">
    <citation type="submission" date="1995-09" db="EMBL/GenBank/DDBJ databases">
        <title>The S.cerevisiae PKC2 does not exist in the yeast genome.</title>
        <authorList>
            <person name="Levin D.E."/>
            <person name="Stevenson W.D."/>
        </authorList>
    </citation>
    <scope>NUCLEOTIDE SEQUENCE</scope>
    <source>
        <strain evidence="1">S288C</strain>
    </source>
</reference>
<name>E9PA89_YEASX</name>
<organism evidence="1">
    <name type="scientific">Saccharomyces cerevisiae</name>
    <name type="common">Baker's yeast</name>
    <dbReference type="NCBI Taxonomy" id="4932"/>
    <lineage>
        <taxon>Eukaryota</taxon>
        <taxon>Fungi</taxon>
        <taxon>Dikarya</taxon>
        <taxon>Ascomycota</taxon>
        <taxon>Saccharomycotina</taxon>
        <taxon>Saccharomycetes</taxon>
        <taxon>Saccharomycetales</taxon>
        <taxon>Saccharomycetaceae</taxon>
        <taxon>Saccharomyces</taxon>
    </lineage>
</organism>